<proteinExistence type="predicted"/>
<evidence type="ECO:0000256" key="1">
    <source>
        <dbReference type="SAM" id="Coils"/>
    </source>
</evidence>
<keyword evidence="3" id="KW-0472">Membrane</keyword>
<dbReference type="EMBL" id="CZQA01000008">
    <property type="protein sequence ID" value="CUS35406.1"/>
    <property type="molecule type" value="Genomic_DNA"/>
</dbReference>
<keyword evidence="5" id="KW-1185">Reference proteome</keyword>
<feature type="region of interest" description="Disordered" evidence="2">
    <location>
        <begin position="267"/>
        <end position="295"/>
    </location>
</feature>
<feature type="region of interest" description="Disordered" evidence="2">
    <location>
        <begin position="743"/>
        <end position="763"/>
    </location>
</feature>
<accession>A0A0S4LET6</accession>
<reference evidence="4 5" key="1">
    <citation type="submission" date="2015-10" db="EMBL/GenBank/DDBJ databases">
        <authorList>
            <person name="Gilbert D.G."/>
        </authorList>
    </citation>
    <scope>NUCLEOTIDE SEQUENCE [LARGE SCALE GENOMIC DNA]</scope>
    <source>
        <strain evidence="4">COMA1</strain>
    </source>
</reference>
<evidence type="ECO:0000256" key="2">
    <source>
        <dbReference type="SAM" id="MobiDB-lite"/>
    </source>
</evidence>
<dbReference type="RefSeq" id="WP_090747730.1">
    <property type="nucleotide sequence ID" value="NZ_CZQA01000008.1"/>
</dbReference>
<feature type="compositionally biased region" description="Basic and acidic residues" evidence="2">
    <location>
        <begin position="278"/>
        <end position="295"/>
    </location>
</feature>
<feature type="transmembrane region" description="Helical" evidence="3">
    <location>
        <begin position="12"/>
        <end position="31"/>
    </location>
</feature>
<name>A0A0S4LET6_9BACT</name>
<dbReference type="STRING" id="1742972.COMA1_20260"/>
<keyword evidence="3" id="KW-1133">Transmembrane helix</keyword>
<organism evidence="4 5">
    <name type="scientific">Candidatus Nitrospira nitrosa</name>
    <dbReference type="NCBI Taxonomy" id="1742972"/>
    <lineage>
        <taxon>Bacteria</taxon>
        <taxon>Pseudomonadati</taxon>
        <taxon>Nitrospirota</taxon>
        <taxon>Nitrospiria</taxon>
        <taxon>Nitrospirales</taxon>
        <taxon>Nitrospiraceae</taxon>
        <taxon>Nitrospira</taxon>
    </lineage>
</organism>
<dbReference type="OrthoDB" id="9157636at2"/>
<evidence type="ECO:0000313" key="5">
    <source>
        <dbReference type="Proteomes" id="UP000199032"/>
    </source>
</evidence>
<feature type="compositionally biased region" description="Basic and acidic residues" evidence="2">
    <location>
        <begin position="198"/>
        <end position="218"/>
    </location>
</feature>
<gene>
    <name evidence="4" type="ORF">COMA1_20260</name>
</gene>
<dbReference type="Proteomes" id="UP000199032">
    <property type="component" value="Unassembled WGS sequence"/>
</dbReference>
<feature type="region of interest" description="Disordered" evidence="2">
    <location>
        <begin position="187"/>
        <end position="228"/>
    </location>
</feature>
<evidence type="ECO:0000313" key="4">
    <source>
        <dbReference type="EMBL" id="CUS35406.1"/>
    </source>
</evidence>
<protein>
    <submittedName>
        <fullName evidence="4">Uncharacterized protein</fullName>
    </submittedName>
</protein>
<feature type="coiled-coil region" evidence="1">
    <location>
        <begin position="905"/>
        <end position="970"/>
    </location>
</feature>
<keyword evidence="3" id="KW-0812">Transmembrane</keyword>
<evidence type="ECO:0000256" key="3">
    <source>
        <dbReference type="SAM" id="Phobius"/>
    </source>
</evidence>
<sequence>MNLSHLFVGIKRLGFALALGAGMIGCGVLTVDVDVYKGALVNEVHVQLHQLVAVATAAKPMLITLRNNHEWPDTDGVPPKNSDNCSGKNGHWYEHGYIPELMVGEKNGKVQTKSDDKTSGDNTEECGLKRPVARRVNRILHLYEDLASPDFAVYAKKLHEALERLQAAQSTLKADREKDQKVFDQIAKGLKPQGTADTEARPKDQLDKKDQSDKRATPKDTSNTECKAKPTSLLDAYRTLLVPGDEESGTSVRKVGELMDALQASASLGEKSAASAECKSEKKDRTAEGNSKKKEQLSIEEALIQGWKGTDVYKTKNDPYERRLPFRAVWKLLSEDADHPALTKQTKALFRDDDQGTAAYKRLNERIRDLVEAYWSSRQATRELWEESLHLLIQIDRLERNPERNEGKTDRYRSLKELAVNLVVELTSVRQVVSALDRVGRTNQCSLMQRAVDALGLLCNRSDSEKNALWTDESVRNDPERFERSLGRALTTDPEDTADFLLDLDRSEKRAIPGGDIGQLIDVVNQSASRRIVRLGLYRSYVDSDKQTDQARMVRSAGELTRILAGGFERGRLPRGIHALTEVYLKSHDGRISETSDDKDETKLLEALVEFAQKILFLANHEELVSPPSTNGLLLGGAEYLARGLLGDKLIDLAYTKTLPEYRNRSYVRVLQAVGNTILFSANELLERDRYREQGQKKVAAEVAAASSVYSPDPKKVLDDLLKDLENDRQAAQRTLADANARKAEIETRLGNPTANPKTGLYGEKDKTTTVLSQAETDLNNYRNSLKTLEAIHAVLTKDVITQVKSQWGVDKPKDEDDFLKGASGPSLKDALAVVRGSYNSTPPTKEDVQRWTDALNHVASSGATQAFADYRKRENQASLEDRPVLLDQFVSHIGELETKRTQGVARLEKIGDEKQAAFDRLEQDIVALNTEKTQLEKRIGEPLQKEATLQTAKEKIEAAKADVLKQAEKHGSFTSPKTIYGLLLSYLKDKEDLEQDPAKKKPYQDTQEVLLKRVPSSGVPPLDPNDFKSPREVMDAVIAFLRHHQMDVTQRFGQDSKESKRATEALENAYSHRAGMIYIRPSSAYLRTSFPSTSLQEDPNLAWDNMLLKQGLRNLPFSSELRDILNPSVKQDRTLTSELDKQYWQNINRVRVSGVGFSNQALVKDDVGNWYVKRYFGDTEDIAKSAKNLALFSLGAKMPIDLPRALRDASASKEELEKNPSTPTLQKVLEKHQGAYKTHTDEVKAKLERLHAKELRDTLIAAWEAHTDIKDKKEFKDSLDQALMAEIVVWDKMAATLKEKTDQDPGQAIVKDVGALSRLGRLLSAEIKKMPSSVASDPLKELAVAEVNKVVGSQVTDILTDRNRVLDQYEQAIVFIGDAANPKEAK</sequence>
<keyword evidence="1" id="KW-0175">Coiled coil</keyword>